<proteinExistence type="predicted"/>
<dbReference type="InterPro" id="IPR003594">
    <property type="entry name" value="HATPase_dom"/>
</dbReference>
<dbReference type="Proteomes" id="UP000182584">
    <property type="component" value="Unassembled WGS sequence"/>
</dbReference>
<gene>
    <name evidence="7" type="ORF">SAMN04487884_12555</name>
</gene>
<dbReference type="PROSITE" id="PS50109">
    <property type="entry name" value="HIS_KIN"/>
    <property type="match status" value="1"/>
</dbReference>
<feature type="domain" description="Histidine kinase" evidence="6">
    <location>
        <begin position="342"/>
        <end position="449"/>
    </location>
</feature>
<evidence type="ECO:0000256" key="4">
    <source>
        <dbReference type="ARBA" id="ARBA00023012"/>
    </source>
</evidence>
<dbReference type="GO" id="GO:0000155">
    <property type="term" value="F:phosphorelay sensor kinase activity"/>
    <property type="evidence" value="ECO:0007669"/>
    <property type="project" value="InterPro"/>
</dbReference>
<organism evidence="7 8">
    <name type="scientific">Butyrivibrio fibrisolvens</name>
    <dbReference type="NCBI Taxonomy" id="831"/>
    <lineage>
        <taxon>Bacteria</taxon>
        <taxon>Bacillati</taxon>
        <taxon>Bacillota</taxon>
        <taxon>Clostridia</taxon>
        <taxon>Lachnospirales</taxon>
        <taxon>Lachnospiraceae</taxon>
        <taxon>Butyrivibrio</taxon>
    </lineage>
</organism>
<dbReference type="EMBL" id="FOGJ01000025">
    <property type="protein sequence ID" value="SES25951.1"/>
    <property type="molecule type" value="Genomic_DNA"/>
</dbReference>
<sequence length="450" mass="51380">MAKDQKANIISGLSVGKKLTVMVMVMLIPFTLITVFLLYNLYRFGNSYNLVVSNVAIANQYNLEFREKYDAVLYQMVARSITKDHINEELGLINPDDMTSSVRQSFDSLLTCSTSPNARKIAESVLKLLSTLDDRCNDINNNIIEGGSYDVNMSALDNDIRVITELIQERISEYIYYEAGSMEVIRAAMDAERIRVIRFIGMFFIIFFIFVLLLVIYLSSAITHEVDILVGEVKSEQINSRNLELKLLQSQINPHFLYNTLDNIVWLSEGGRKDDVTGIVTSLSRFFRTTLSGGLDYITIRQEISHIESYLQIQRFRYRDILNYEIDIPQEFLEYRIIKMTLQPVVENALYHGIKNKRGGGTIRISMHYHGSDLEIDVEDDGKGMSPEDTLHLQRLADGLEKAREDNAGFGMANVGERMRLNYGDKYGLKIESEYGKGTIVKILFPKEAQ</sequence>
<dbReference type="Pfam" id="PF06580">
    <property type="entry name" value="His_kinase"/>
    <property type="match status" value="1"/>
</dbReference>
<dbReference type="InterPro" id="IPR036890">
    <property type="entry name" value="HATPase_C_sf"/>
</dbReference>
<protein>
    <recommendedName>
        <fullName evidence="2">histidine kinase</fullName>
        <ecNumber evidence="2">2.7.13.3</ecNumber>
    </recommendedName>
</protein>
<dbReference type="InterPro" id="IPR005467">
    <property type="entry name" value="His_kinase_dom"/>
</dbReference>
<dbReference type="EC" id="2.7.13.3" evidence="2"/>
<keyword evidence="3 7" id="KW-0418">Kinase</keyword>
<feature type="transmembrane region" description="Helical" evidence="5">
    <location>
        <begin position="20"/>
        <end position="42"/>
    </location>
</feature>
<comment type="catalytic activity">
    <reaction evidence="1">
        <text>ATP + protein L-histidine = ADP + protein N-phospho-L-histidine.</text>
        <dbReference type="EC" id="2.7.13.3"/>
    </reaction>
</comment>
<evidence type="ECO:0000313" key="7">
    <source>
        <dbReference type="EMBL" id="SES25951.1"/>
    </source>
</evidence>
<evidence type="ECO:0000313" key="8">
    <source>
        <dbReference type="Proteomes" id="UP000182584"/>
    </source>
</evidence>
<dbReference type="RefSeq" id="WP_074757969.1">
    <property type="nucleotide sequence ID" value="NZ_FOGJ01000025.1"/>
</dbReference>
<dbReference type="Pfam" id="PF02518">
    <property type="entry name" value="HATPase_c"/>
    <property type="match status" value="1"/>
</dbReference>
<accession>A0A1H9VWQ0</accession>
<reference evidence="7 8" key="1">
    <citation type="submission" date="2016-10" db="EMBL/GenBank/DDBJ databases">
        <authorList>
            <person name="de Groot N.N."/>
        </authorList>
    </citation>
    <scope>NUCLEOTIDE SEQUENCE [LARGE SCALE GENOMIC DNA]</scope>
    <source>
        <strain evidence="7 8">AR40</strain>
    </source>
</reference>
<dbReference type="SUPFAM" id="SSF55874">
    <property type="entry name" value="ATPase domain of HSP90 chaperone/DNA topoisomerase II/histidine kinase"/>
    <property type="match status" value="1"/>
</dbReference>
<keyword evidence="5" id="KW-1133">Transmembrane helix</keyword>
<dbReference type="AlphaFoldDB" id="A0A1H9VWQ0"/>
<feature type="transmembrane region" description="Helical" evidence="5">
    <location>
        <begin position="196"/>
        <end position="218"/>
    </location>
</feature>
<dbReference type="GO" id="GO:0016020">
    <property type="term" value="C:membrane"/>
    <property type="evidence" value="ECO:0007669"/>
    <property type="project" value="InterPro"/>
</dbReference>
<dbReference type="InterPro" id="IPR050640">
    <property type="entry name" value="Bact_2-comp_sensor_kinase"/>
</dbReference>
<name>A0A1H9VWQ0_BUTFI</name>
<evidence type="ECO:0000256" key="2">
    <source>
        <dbReference type="ARBA" id="ARBA00012438"/>
    </source>
</evidence>
<evidence type="ECO:0000256" key="1">
    <source>
        <dbReference type="ARBA" id="ARBA00000085"/>
    </source>
</evidence>
<evidence type="ECO:0000256" key="5">
    <source>
        <dbReference type="SAM" id="Phobius"/>
    </source>
</evidence>
<evidence type="ECO:0000259" key="6">
    <source>
        <dbReference type="PROSITE" id="PS50109"/>
    </source>
</evidence>
<keyword evidence="5" id="KW-0812">Transmembrane</keyword>
<dbReference type="eggNOG" id="COG2972">
    <property type="taxonomic scope" value="Bacteria"/>
</dbReference>
<evidence type="ECO:0000256" key="3">
    <source>
        <dbReference type="ARBA" id="ARBA00022777"/>
    </source>
</evidence>
<dbReference type="PANTHER" id="PTHR34220">
    <property type="entry name" value="SENSOR HISTIDINE KINASE YPDA"/>
    <property type="match status" value="1"/>
</dbReference>
<dbReference type="SMART" id="SM00387">
    <property type="entry name" value="HATPase_c"/>
    <property type="match status" value="1"/>
</dbReference>
<dbReference type="PRINTS" id="PR00344">
    <property type="entry name" value="BCTRLSENSOR"/>
</dbReference>
<dbReference type="InterPro" id="IPR010559">
    <property type="entry name" value="Sig_transdc_His_kin_internal"/>
</dbReference>
<dbReference type="Gene3D" id="3.30.565.10">
    <property type="entry name" value="Histidine kinase-like ATPase, C-terminal domain"/>
    <property type="match status" value="1"/>
</dbReference>
<dbReference type="OrthoDB" id="9809348at2"/>
<keyword evidence="5" id="KW-0472">Membrane</keyword>
<keyword evidence="4" id="KW-0902">Two-component regulatory system</keyword>
<dbReference type="PANTHER" id="PTHR34220:SF7">
    <property type="entry name" value="SENSOR HISTIDINE KINASE YPDA"/>
    <property type="match status" value="1"/>
</dbReference>
<dbReference type="InterPro" id="IPR004358">
    <property type="entry name" value="Sig_transdc_His_kin-like_C"/>
</dbReference>
<keyword evidence="3 7" id="KW-0808">Transferase</keyword>